<dbReference type="HOGENOM" id="CLU_066192_52_0_10"/>
<accession>D1PHX2</accession>
<dbReference type="InterPro" id="IPR010982">
    <property type="entry name" value="Lambda_DNA-bd_dom_sf"/>
</dbReference>
<evidence type="ECO:0000313" key="2">
    <source>
        <dbReference type="Proteomes" id="UP000004477"/>
    </source>
</evidence>
<dbReference type="CDD" id="cd00093">
    <property type="entry name" value="HTH_XRE"/>
    <property type="match status" value="1"/>
</dbReference>
<name>D1PHX2_9BACT</name>
<dbReference type="AlphaFoldDB" id="D1PHX2"/>
<dbReference type="EMBL" id="ACBX02000063">
    <property type="protein sequence ID" value="EFB33698.1"/>
    <property type="molecule type" value="Genomic_DNA"/>
</dbReference>
<gene>
    <name evidence="1" type="ORF">PREVCOP_06849</name>
</gene>
<comment type="caution">
    <text evidence="1">The sequence shown here is derived from an EMBL/GenBank/DDBJ whole genome shotgun (WGS) entry which is preliminary data.</text>
</comment>
<organism evidence="1 2">
    <name type="scientific">Segatella copri DSM 18205</name>
    <dbReference type="NCBI Taxonomy" id="537011"/>
    <lineage>
        <taxon>Bacteria</taxon>
        <taxon>Pseudomonadati</taxon>
        <taxon>Bacteroidota</taxon>
        <taxon>Bacteroidia</taxon>
        <taxon>Bacteroidales</taxon>
        <taxon>Prevotellaceae</taxon>
        <taxon>Segatella</taxon>
    </lineage>
</organism>
<dbReference type="PaxDb" id="537011-PREVCOP_06849"/>
<dbReference type="InterPro" id="IPR001387">
    <property type="entry name" value="Cro/C1-type_HTH"/>
</dbReference>
<proteinExistence type="predicted"/>
<dbReference type="REBASE" id="251436">
    <property type="entry name" value="C.PcoORF6850P"/>
</dbReference>
<keyword evidence="2" id="KW-1185">Reference proteome</keyword>
<dbReference type="GeneID" id="69848454"/>
<dbReference type="Pfam" id="PF01381">
    <property type="entry name" value="HTH_3"/>
    <property type="match status" value="1"/>
</dbReference>
<dbReference type="STRING" id="537011.PREVCOP_06849"/>
<evidence type="ECO:0000313" key="1">
    <source>
        <dbReference type="EMBL" id="EFB33698.1"/>
    </source>
</evidence>
<keyword evidence="1" id="KW-0238">DNA-binding</keyword>
<reference evidence="1" key="1">
    <citation type="submission" date="2009-11" db="EMBL/GenBank/DDBJ databases">
        <authorList>
            <person name="Weinstock G."/>
            <person name="Sodergren E."/>
            <person name="Clifton S."/>
            <person name="Fulton L."/>
            <person name="Fulton B."/>
            <person name="Courtney L."/>
            <person name="Fronick C."/>
            <person name="Harrison M."/>
            <person name="Strong C."/>
            <person name="Farmer C."/>
            <person name="Delahaunty K."/>
            <person name="Markovic C."/>
            <person name="Hall O."/>
            <person name="Minx P."/>
            <person name="Tomlinson C."/>
            <person name="Mitreva M."/>
            <person name="Nelson J."/>
            <person name="Hou S."/>
            <person name="Wollam A."/>
            <person name="Pepin K.H."/>
            <person name="Johnson M."/>
            <person name="Bhonagiri V."/>
            <person name="Nash W.E."/>
            <person name="Warren W."/>
            <person name="Chinwalla A."/>
            <person name="Mardis E.R."/>
            <person name="Wilson R.K."/>
        </authorList>
    </citation>
    <scope>NUCLEOTIDE SEQUENCE [LARGE SCALE GENOMIC DNA]</scope>
    <source>
        <strain evidence="1">DSM 18205</strain>
    </source>
</reference>
<protein>
    <submittedName>
        <fullName evidence="1">DNA-binding helix-turn-helix protein</fullName>
    </submittedName>
</protein>
<dbReference type="Proteomes" id="UP000004477">
    <property type="component" value="Unassembled WGS sequence"/>
</dbReference>
<dbReference type="RefSeq" id="WP_006849507.1">
    <property type="nucleotide sequence ID" value="NZ_CP085932.1"/>
</dbReference>
<dbReference type="Gene3D" id="1.10.260.40">
    <property type="entry name" value="lambda repressor-like DNA-binding domains"/>
    <property type="match status" value="1"/>
</dbReference>
<sequence length="71" mass="7907">MLKLNRVKVVLVEQGKTGKWLAEKLGKSTCTVSKWCSNSAQPDLQTLNDIANLLDVEVSDLLHSNKKNIQN</sequence>
<dbReference type="GO" id="GO:0003677">
    <property type="term" value="F:DNA binding"/>
    <property type="evidence" value="ECO:0007669"/>
    <property type="project" value="UniProtKB-KW"/>
</dbReference>
<dbReference type="PROSITE" id="PS50943">
    <property type="entry name" value="HTH_CROC1"/>
    <property type="match status" value="1"/>
</dbReference>
<dbReference type="SMART" id="SM00530">
    <property type="entry name" value="HTH_XRE"/>
    <property type="match status" value="1"/>
</dbReference>
<dbReference type="OrthoDB" id="7865033at2"/>
<dbReference type="SUPFAM" id="SSF47413">
    <property type="entry name" value="lambda repressor-like DNA-binding domains"/>
    <property type="match status" value="1"/>
</dbReference>